<dbReference type="PANTHER" id="PTHR44080">
    <property type="entry name" value="E3 UBIQUITIN-PROTEIN LIGASE COP1"/>
    <property type="match status" value="1"/>
</dbReference>
<dbReference type="Pfam" id="PF00400">
    <property type="entry name" value="WD40"/>
    <property type="match status" value="2"/>
</dbReference>
<dbReference type="Gene3D" id="2.130.10.10">
    <property type="entry name" value="YVTN repeat-like/Quinoprotein amine dehydrogenase"/>
    <property type="match status" value="1"/>
</dbReference>
<comment type="caution">
    <text evidence="1">The sequence shown here is derived from an EMBL/GenBank/DDBJ whole genome shotgun (WGS) entry which is preliminary data.</text>
</comment>
<evidence type="ECO:0000313" key="1">
    <source>
        <dbReference type="EMBL" id="MEQ2202249.1"/>
    </source>
</evidence>
<proteinExistence type="predicted"/>
<dbReference type="InterPro" id="IPR042755">
    <property type="entry name" value="COP1"/>
</dbReference>
<dbReference type="PANTHER" id="PTHR44080:SF1">
    <property type="entry name" value="E3 UBIQUITIN-PROTEIN LIGASE COP1"/>
    <property type="match status" value="1"/>
</dbReference>
<dbReference type="InterPro" id="IPR036322">
    <property type="entry name" value="WD40_repeat_dom_sf"/>
</dbReference>
<accession>A0ABV0R2A2</accession>
<dbReference type="SUPFAM" id="SSF50978">
    <property type="entry name" value="WD40 repeat-like"/>
    <property type="match status" value="1"/>
</dbReference>
<dbReference type="InterPro" id="IPR001680">
    <property type="entry name" value="WD40_rpt"/>
</dbReference>
<organism evidence="1 2">
    <name type="scientific">Xenoophorus captivus</name>
    <dbReference type="NCBI Taxonomy" id="1517983"/>
    <lineage>
        <taxon>Eukaryota</taxon>
        <taxon>Metazoa</taxon>
        <taxon>Chordata</taxon>
        <taxon>Craniata</taxon>
        <taxon>Vertebrata</taxon>
        <taxon>Euteleostomi</taxon>
        <taxon>Actinopterygii</taxon>
        <taxon>Neopterygii</taxon>
        <taxon>Teleostei</taxon>
        <taxon>Neoteleostei</taxon>
        <taxon>Acanthomorphata</taxon>
        <taxon>Ovalentaria</taxon>
        <taxon>Atherinomorphae</taxon>
        <taxon>Cyprinodontiformes</taxon>
        <taxon>Goodeidae</taxon>
        <taxon>Xenoophorus</taxon>
    </lineage>
</organism>
<name>A0ABV0R2A2_9TELE</name>
<reference evidence="1 2" key="1">
    <citation type="submission" date="2021-06" db="EMBL/GenBank/DDBJ databases">
        <authorList>
            <person name="Palmer J.M."/>
        </authorList>
    </citation>
    <scope>NUCLEOTIDE SEQUENCE [LARGE SCALE GENOMIC DNA]</scope>
    <source>
        <strain evidence="1 2">XC_2019</strain>
        <tissue evidence="1">Muscle</tissue>
    </source>
</reference>
<evidence type="ECO:0000313" key="2">
    <source>
        <dbReference type="Proteomes" id="UP001434883"/>
    </source>
</evidence>
<protein>
    <submittedName>
        <fullName evidence="1">Coatomer subunit alpha</fullName>
    </submittedName>
</protein>
<dbReference type="Proteomes" id="UP001434883">
    <property type="component" value="Unassembled WGS sequence"/>
</dbReference>
<gene>
    <name evidence="1" type="primary">COP1_1</name>
    <name evidence="1" type="ORF">XENOCAPTIV_025097</name>
</gene>
<dbReference type="InterPro" id="IPR015943">
    <property type="entry name" value="WD40/YVTN_repeat-like_dom_sf"/>
</dbReference>
<sequence>MECLSKFTRYNTVRPLATLSYASDLYNGSSIVSSIEFDRDCDYFAIAGVTKKIKVFEYGTVIQDAVDIHYPVNEMTCNSKISCISWSSYHKNLLASSDYEGTVILWDGFTGQRSKVYQEHEKRCWSVDFNLMDPKLLASGSDDAKAPGNKNPNNSFIAFGFIQGFVMFCFSSAVKLWSTNLDNSVASIEAKANVCCVKFSPTSRYHLAFGCAGMSFVCRLWISFGCCAAKFQLLSHSFWCIIFVVLTSHHINSSVRVLHFFCGRALFGGPDKQF</sequence>
<dbReference type="EMBL" id="JAHRIN010033616">
    <property type="protein sequence ID" value="MEQ2202249.1"/>
    <property type="molecule type" value="Genomic_DNA"/>
</dbReference>
<dbReference type="SMART" id="SM00320">
    <property type="entry name" value="WD40"/>
    <property type="match status" value="4"/>
</dbReference>
<keyword evidence="2" id="KW-1185">Reference proteome</keyword>